<dbReference type="InterPro" id="IPR037593">
    <property type="entry name" value="MIOS/Sea4"/>
</dbReference>
<dbReference type="GO" id="GO:0005737">
    <property type="term" value="C:cytoplasm"/>
    <property type="evidence" value="ECO:0007669"/>
    <property type="project" value="TreeGrafter"/>
</dbReference>
<dbReference type="InterPro" id="IPR049092">
    <property type="entry name" value="MIOS_a-sol"/>
</dbReference>
<dbReference type="PANTHER" id="PTHR16453:SF9">
    <property type="entry name" value="GATOR COMPLEX PROTEIN MIOS"/>
    <property type="match status" value="1"/>
</dbReference>
<feature type="domain" description="MIOS-like alpha-solenoid" evidence="2">
    <location>
        <begin position="452"/>
        <end position="669"/>
    </location>
</feature>
<feature type="region of interest" description="Disordered" evidence="1">
    <location>
        <begin position="406"/>
        <end position="442"/>
    </location>
</feature>
<dbReference type="EMBL" id="KV448289">
    <property type="protein sequence ID" value="OAX38556.1"/>
    <property type="molecule type" value="Genomic_DNA"/>
</dbReference>
<sequence length="882" mass="97077">MMMMMMMEKLANDSGWYLLAKLSEIHSTYTYPLAGLFSNDAGNCFILSPSSTLDGDAVSNAAPGRPQPRIARADVVGHRTDGRVLQQHAPTEIVSALAFLPQSTHLFLAVHHGIATSPIDPHQIACCGDGIVTKDTAADVAGTRGGSGGSAGAGAGGVNSNAASFVNHIEFLSSRRGVLTTREKDTSYQAQGREDFADGERFGFGESLQLRGATSKRSRAPWTAAGSGMKPSNVESQGTMALVLSDMRKVPKNFHKPLASFALVPSKRAFSLTSEVMLVNKDRDLELYTMHGTPKQALWSARGDLAVSTGQGCKVLPRFADRGVPLQPWDVHAEEETTTRGRGKTVRQPMFGKGDEDGFLPLDSDASPSKVMKARTYSPASFQHYPLEHSVVRSDLSAPLSGVSDQIALKPPARDEPKAKGRRQLAEQSSSRVRHSTQSVSQVMEDDISMMMRRRATRGYGLASAKHNAQILQEDPRPDSTLSELWAWIHPALSQLSTSAVLDPLTRMSQPSDDFVYGDFAAVVAALCARRTRSERPLKAPRRFALHLCEWGIGEDELNHAIRRWEKKAHLSREAYWLVCTRQYQRAMELLMCSDDEMHNLVSGTLATLIPSVGGTSSNELRDHTERVIVLRDPYFRVMLTQLASKDWSEVLEEELLPLRERLVIAFQFLEDKALLSYLWRTADRACIHGDIEGLIIAGLTPTGIDILQDYVDRTGDVQTAAILGAYASPAKFADGHTERWLETYRDLLDGFKLFHHRVAFDVERGQILQDPVQNGYLASFEWALRQTLIRCIYCSKLMNAVSDGVQRGCNAGCTDTECVLAYCMPALSIIPDGAREAELSHSHNAYQDTIDEAIVICQTYGARSHGMCPVADCDCHCVDEF</sequence>
<organism evidence="3 4">
    <name type="scientific">Rhizopogon vinicolor AM-OR11-026</name>
    <dbReference type="NCBI Taxonomy" id="1314800"/>
    <lineage>
        <taxon>Eukaryota</taxon>
        <taxon>Fungi</taxon>
        <taxon>Dikarya</taxon>
        <taxon>Basidiomycota</taxon>
        <taxon>Agaricomycotina</taxon>
        <taxon>Agaricomycetes</taxon>
        <taxon>Agaricomycetidae</taxon>
        <taxon>Boletales</taxon>
        <taxon>Suillineae</taxon>
        <taxon>Rhizopogonaceae</taxon>
        <taxon>Rhizopogon</taxon>
    </lineage>
</organism>
<reference evidence="3 4" key="1">
    <citation type="submission" date="2016-06" db="EMBL/GenBank/DDBJ databases">
        <title>Comparative genomics of the ectomycorrhizal sister species Rhizopogon vinicolor and Rhizopogon vesiculosus (Basidiomycota: Boletales) reveals a divergence of the mating type B locus.</title>
        <authorList>
            <consortium name="DOE Joint Genome Institute"/>
            <person name="Mujic A.B."/>
            <person name="Kuo A."/>
            <person name="Tritt A."/>
            <person name="Lipzen A."/>
            <person name="Chen C."/>
            <person name="Johnson J."/>
            <person name="Sharma A."/>
            <person name="Barry K."/>
            <person name="Grigoriev I.V."/>
            <person name="Spatafora J.W."/>
        </authorList>
    </citation>
    <scope>NUCLEOTIDE SEQUENCE [LARGE SCALE GENOMIC DNA]</scope>
    <source>
        <strain evidence="3 4">AM-OR11-026</strain>
    </source>
</reference>
<feature type="region of interest" description="Disordered" evidence="1">
    <location>
        <begin position="333"/>
        <end position="371"/>
    </location>
</feature>
<dbReference type="OrthoDB" id="341486at2759"/>
<feature type="compositionally biased region" description="Polar residues" evidence="1">
    <location>
        <begin position="426"/>
        <end position="442"/>
    </location>
</feature>
<dbReference type="Proteomes" id="UP000092154">
    <property type="component" value="Unassembled WGS sequence"/>
</dbReference>
<evidence type="ECO:0000259" key="2">
    <source>
        <dbReference type="Pfam" id="PF21719"/>
    </source>
</evidence>
<dbReference type="AlphaFoldDB" id="A0A1B7N128"/>
<dbReference type="InParanoid" id="A0A1B7N128"/>
<proteinExistence type="predicted"/>
<keyword evidence="4" id="KW-1185">Reference proteome</keyword>
<dbReference type="PANTHER" id="PTHR16453">
    <property type="entry name" value="WD40 DOMAIN-CONTAINING PROTEIN MIO FAMILY MEMBER"/>
    <property type="match status" value="1"/>
</dbReference>
<evidence type="ECO:0000313" key="3">
    <source>
        <dbReference type="EMBL" id="OAX38556.1"/>
    </source>
</evidence>
<name>A0A1B7N128_9AGAM</name>
<evidence type="ECO:0000256" key="1">
    <source>
        <dbReference type="SAM" id="MobiDB-lite"/>
    </source>
</evidence>
<accession>A0A1B7N128</accession>
<dbReference type="STRING" id="1314800.A0A1B7N128"/>
<dbReference type="GO" id="GO:1904263">
    <property type="term" value="P:positive regulation of TORC1 signaling"/>
    <property type="evidence" value="ECO:0007669"/>
    <property type="project" value="TreeGrafter"/>
</dbReference>
<protein>
    <recommendedName>
        <fullName evidence="2">MIOS-like alpha-solenoid domain-containing protein</fullName>
    </recommendedName>
</protein>
<evidence type="ECO:0000313" key="4">
    <source>
        <dbReference type="Proteomes" id="UP000092154"/>
    </source>
</evidence>
<dbReference type="Pfam" id="PF21719">
    <property type="entry name" value="MIOS_a-sol"/>
    <property type="match status" value="1"/>
</dbReference>
<gene>
    <name evidence="3" type="ORF">K503DRAFT_792437</name>
</gene>